<comment type="similarity">
    <text evidence="2">Belongs to the peptidase S54 family.</text>
</comment>
<dbReference type="PANTHER" id="PTHR43731">
    <property type="entry name" value="RHOMBOID PROTEASE"/>
    <property type="match status" value="1"/>
</dbReference>
<feature type="transmembrane region" description="Helical" evidence="7">
    <location>
        <begin position="333"/>
        <end position="353"/>
    </location>
</feature>
<feature type="transmembrane region" description="Helical" evidence="7">
    <location>
        <begin position="216"/>
        <end position="236"/>
    </location>
</feature>
<evidence type="ECO:0000313" key="10">
    <source>
        <dbReference type="Proteomes" id="UP000190814"/>
    </source>
</evidence>
<dbReference type="OrthoDB" id="9813074at2"/>
<evidence type="ECO:0000256" key="5">
    <source>
        <dbReference type="ARBA" id="ARBA00022989"/>
    </source>
</evidence>
<feature type="transmembrane region" description="Helical" evidence="7">
    <location>
        <begin position="280"/>
        <end position="298"/>
    </location>
</feature>
<comment type="subcellular location">
    <subcellularLocation>
        <location evidence="1">Membrane</location>
        <topology evidence="1">Multi-pass membrane protein</topology>
    </subcellularLocation>
</comment>
<accession>A0A1T4VE61</accession>
<dbReference type="GO" id="GO:0016020">
    <property type="term" value="C:membrane"/>
    <property type="evidence" value="ECO:0007669"/>
    <property type="project" value="UniProtKB-SubCell"/>
</dbReference>
<dbReference type="RefSeq" id="WP_159444275.1">
    <property type="nucleotide sequence ID" value="NZ_FUXZ01000004.1"/>
</dbReference>
<dbReference type="EMBL" id="FUXZ01000004">
    <property type="protein sequence ID" value="SKA63240.1"/>
    <property type="molecule type" value="Genomic_DNA"/>
</dbReference>
<dbReference type="PANTHER" id="PTHR43731:SF14">
    <property type="entry name" value="PRESENILIN-ASSOCIATED RHOMBOID-LIKE PROTEIN, MITOCHONDRIAL"/>
    <property type="match status" value="1"/>
</dbReference>
<reference evidence="9 10" key="1">
    <citation type="submission" date="2017-02" db="EMBL/GenBank/DDBJ databases">
        <authorList>
            <person name="Peterson S.W."/>
        </authorList>
    </citation>
    <scope>NUCLEOTIDE SEQUENCE [LARGE SCALE GENOMIC DNA]</scope>
    <source>
        <strain evidence="9 10">ATCC 35992</strain>
    </source>
</reference>
<keyword evidence="4" id="KW-0378">Hydrolase</keyword>
<feature type="domain" description="Peptidase S54 rhomboid" evidence="8">
    <location>
        <begin position="207"/>
        <end position="349"/>
    </location>
</feature>
<dbReference type="InterPro" id="IPR035952">
    <property type="entry name" value="Rhomboid-like_sf"/>
</dbReference>
<dbReference type="GO" id="GO:0004252">
    <property type="term" value="F:serine-type endopeptidase activity"/>
    <property type="evidence" value="ECO:0007669"/>
    <property type="project" value="InterPro"/>
</dbReference>
<proteinExistence type="inferred from homology"/>
<feature type="transmembrane region" description="Helical" evidence="7">
    <location>
        <begin position="310"/>
        <end position="327"/>
    </location>
</feature>
<dbReference type="InterPro" id="IPR050925">
    <property type="entry name" value="Rhomboid_protease_S54"/>
</dbReference>
<keyword evidence="3 7" id="KW-0812">Transmembrane</keyword>
<keyword evidence="6 7" id="KW-0472">Membrane</keyword>
<dbReference type="Pfam" id="PF01694">
    <property type="entry name" value="Rhomboid"/>
    <property type="match status" value="1"/>
</dbReference>
<evidence type="ECO:0000256" key="3">
    <source>
        <dbReference type="ARBA" id="ARBA00022692"/>
    </source>
</evidence>
<evidence type="ECO:0000313" key="9">
    <source>
        <dbReference type="EMBL" id="SKA63240.1"/>
    </source>
</evidence>
<organism evidence="9 10">
    <name type="scientific">Eubacterium uniforme</name>
    <dbReference type="NCBI Taxonomy" id="39495"/>
    <lineage>
        <taxon>Bacteria</taxon>
        <taxon>Bacillati</taxon>
        <taxon>Bacillota</taxon>
        <taxon>Clostridia</taxon>
        <taxon>Eubacteriales</taxon>
        <taxon>Eubacteriaceae</taxon>
        <taxon>Eubacterium</taxon>
    </lineage>
</organism>
<sequence length="364" mass="40514">MLVDRVEKALLDKGFIKGNIEGKDIDIRSYIKVENETEYKVVFVFNNEAGTRSGGGILEDISRRIAQILYMKKATDVDSICLVLTGNPEVEMGYGRGDNQIKSYNDANVKYWLLDSRGKRIMIFENQPDDFCDLYKSMEIALNSVDEDEKNETSFLSKVKMFPYATALLIFLNVAYFIYLEMIGSTLDSSFMLKHGASNPQKILKGGEYYRLVTSMFMHFGIEHILGNMFMLAVLGDKIEKKVKTIPFLFMYLSTGLIAGIVSCANATGDVVGAGASGAIYGILGVYIIVTMVEILQIPVEKRMVTLKSGVIRVILVVFLTMSDVLIDSSVDVTAHIAGLIAGLIIARLWFLLGPGREILKKRL</sequence>
<protein>
    <submittedName>
        <fullName evidence="9">Membrane associated serine protease, rhomboid family</fullName>
    </submittedName>
</protein>
<gene>
    <name evidence="9" type="ORF">SAMN02745111_00790</name>
</gene>
<feature type="transmembrane region" description="Helical" evidence="7">
    <location>
        <begin position="161"/>
        <end position="179"/>
    </location>
</feature>
<dbReference type="AlphaFoldDB" id="A0A1T4VE61"/>
<dbReference type="STRING" id="39495.SAMN02745111_00790"/>
<evidence type="ECO:0000256" key="2">
    <source>
        <dbReference type="ARBA" id="ARBA00009045"/>
    </source>
</evidence>
<evidence type="ECO:0000256" key="1">
    <source>
        <dbReference type="ARBA" id="ARBA00004141"/>
    </source>
</evidence>
<evidence type="ECO:0000256" key="7">
    <source>
        <dbReference type="SAM" id="Phobius"/>
    </source>
</evidence>
<dbReference type="GO" id="GO:0006508">
    <property type="term" value="P:proteolysis"/>
    <property type="evidence" value="ECO:0007669"/>
    <property type="project" value="UniProtKB-KW"/>
</dbReference>
<dbReference type="Gene3D" id="1.20.1540.10">
    <property type="entry name" value="Rhomboid-like"/>
    <property type="match status" value="1"/>
</dbReference>
<keyword evidence="10" id="KW-1185">Reference proteome</keyword>
<name>A0A1T4VE61_9FIRM</name>
<evidence type="ECO:0000256" key="4">
    <source>
        <dbReference type="ARBA" id="ARBA00022801"/>
    </source>
</evidence>
<dbReference type="InterPro" id="IPR022764">
    <property type="entry name" value="Peptidase_S54_rhomboid_dom"/>
</dbReference>
<dbReference type="SUPFAM" id="SSF144091">
    <property type="entry name" value="Rhomboid-like"/>
    <property type="match status" value="1"/>
</dbReference>
<evidence type="ECO:0000256" key="6">
    <source>
        <dbReference type="ARBA" id="ARBA00023136"/>
    </source>
</evidence>
<evidence type="ECO:0000259" key="8">
    <source>
        <dbReference type="Pfam" id="PF01694"/>
    </source>
</evidence>
<keyword evidence="9" id="KW-0645">Protease</keyword>
<feature type="transmembrane region" description="Helical" evidence="7">
    <location>
        <begin position="248"/>
        <end position="268"/>
    </location>
</feature>
<dbReference type="Proteomes" id="UP000190814">
    <property type="component" value="Unassembled WGS sequence"/>
</dbReference>
<keyword evidence="5 7" id="KW-1133">Transmembrane helix</keyword>